<evidence type="ECO:0000256" key="1">
    <source>
        <dbReference type="SAM" id="MobiDB-lite"/>
    </source>
</evidence>
<feature type="region of interest" description="Disordered" evidence="1">
    <location>
        <begin position="1"/>
        <end position="67"/>
    </location>
</feature>
<proteinExistence type="predicted"/>
<gene>
    <name evidence="2" type="ORF">IHE71_13120</name>
</gene>
<protein>
    <submittedName>
        <fullName evidence="2">Uncharacterized protein</fullName>
    </submittedName>
</protein>
<evidence type="ECO:0000313" key="3">
    <source>
        <dbReference type="Proteomes" id="UP000625527"/>
    </source>
</evidence>
<name>A0ABR9MZ24_9MICO</name>
<comment type="caution">
    <text evidence="2">The sequence shown here is derived from an EMBL/GenBank/DDBJ whole genome shotgun (WGS) entry which is preliminary data.</text>
</comment>
<evidence type="ECO:0000313" key="2">
    <source>
        <dbReference type="EMBL" id="MBE1876646.1"/>
    </source>
</evidence>
<organism evidence="2 3">
    <name type="scientific">Myceligenerans pegani</name>
    <dbReference type="NCBI Taxonomy" id="2776917"/>
    <lineage>
        <taxon>Bacteria</taxon>
        <taxon>Bacillati</taxon>
        <taxon>Actinomycetota</taxon>
        <taxon>Actinomycetes</taxon>
        <taxon>Micrococcales</taxon>
        <taxon>Promicromonosporaceae</taxon>
        <taxon>Myceligenerans</taxon>
    </lineage>
</organism>
<dbReference type="RefSeq" id="WP_192863212.1">
    <property type="nucleotide sequence ID" value="NZ_JADAQT010000088.1"/>
</dbReference>
<accession>A0ABR9MZ24</accession>
<dbReference type="Proteomes" id="UP000625527">
    <property type="component" value="Unassembled WGS sequence"/>
</dbReference>
<feature type="compositionally biased region" description="Basic and acidic residues" evidence="1">
    <location>
        <begin position="51"/>
        <end position="67"/>
    </location>
</feature>
<reference evidence="2 3" key="1">
    <citation type="submission" date="2020-10" db="EMBL/GenBank/DDBJ databases">
        <title>Myceligenerans pegani sp. nov., an endophytic actinomycete isolated from Peganum harmala L. in Xinjiang, China.</title>
        <authorList>
            <person name="Xin L."/>
        </authorList>
    </citation>
    <scope>NUCLEOTIDE SEQUENCE [LARGE SCALE GENOMIC DNA]</scope>
    <source>
        <strain evidence="2 3">TRM65318</strain>
    </source>
</reference>
<sequence length="67" mass="7428">MSHEPVMSHLAVDAVRRHVGSARPGAPVVPERRPRRRSDAARSKAAGALRRAAEWIEPNREPRPQCA</sequence>
<keyword evidence="3" id="KW-1185">Reference proteome</keyword>
<dbReference type="EMBL" id="JADAQT010000088">
    <property type="protein sequence ID" value="MBE1876646.1"/>
    <property type="molecule type" value="Genomic_DNA"/>
</dbReference>